<name>A0A183MSP0_9TREM</name>
<accession>A0A183MSP0</accession>
<reference evidence="1 2" key="1">
    <citation type="submission" date="2018-11" db="EMBL/GenBank/DDBJ databases">
        <authorList>
            <consortium name="Pathogen Informatics"/>
        </authorList>
    </citation>
    <scope>NUCLEOTIDE SEQUENCE [LARGE SCALE GENOMIC DNA]</scope>
    <source>
        <strain evidence="1 2">Zambia</strain>
    </source>
</reference>
<keyword evidence="2" id="KW-1185">Reference proteome</keyword>
<proteinExistence type="predicted"/>
<evidence type="ECO:0000313" key="2">
    <source>
        <dbReference type="Proteomes" id="UP000277204"/>
    </source>
</evidence>
<dbReference type="EMBL" id="UZAI01017847">
    <property type="protein sequence ID" value="VDP30306.1"/>
    <property type="molecule type" value="Genomic_DNA"/>
</dbReference>
<gene>
    <name evidence="1" type="ORF">SMRZ_LOCUS19065</name>
</gene>
<sequence length="66" mass="7244">MVVRGSQQETLDPGFVLLSPRQQGVSVILRELVLPDGFDLVSLSFPVRDVTTELSGPRPTSCRSEM</sequence>
<evidence type="ECO:0000313" key="1">
    <source>
        <dbReference type="EMBL" id="VDP30306.1"/>
    </source>
</evidence>
<dbReference type="AlphaFoldDB" id="A0A183MSP0"/>
<organism evidence="1 2">
    <name type="scientific">Schistosoma margrebowiei</name>
    <dbReference type="NCBI Taxonomy" id="48269"/>
    <lineage>
        <taxon>Eukaryota</taxon>
        <taxon>Metazoa</taxon>
        <taxon>Spiralia</taxon>
        <taxon>Lophotrochozoa</taxon>
        <taxon>Platyhelminthes</taxon>
        <taxon>Trematoda</taxon>
        <taxon>Digenea</taxon>
        <taxon>Strigeidida</taxon>
        <taxon>Schistosomatoidea</taxon>
        <taxon>Schistosomatidae</taxon>
        <taxon>Schistosoma</taxon>
    </lineage>
</organism>
<dbReference type="Proteomes" id="UP000277204">
    <property type="component" value="Unassembled WGS sequence"/>
</dbReference>
<protein>
    <submittedName>
        <fullName evidence="1">Uncharacterized protein</fullName>
    </submittedName>
</protein>